<sequence>MSKTLTLPIVGIENLSQYAVQEMINKRSGLVKRYVDSDYVYPYTSGCDGEYSTGWEHYIAEEDGEGIMQLHSPIIAGCESLFAKQLAGIVNEYGYEKVVLVDCVENVPAEVAERSEEEPFVRLLREAMPNVKIDHEREPVSEMAVRLEKT</sequence>
<accession>A0A4T0X1M6</accession>
<evidence type="ECO:0000313" key="2">
    <source>
        <dbReference type="Proteomes" id="UP000307173"/>
    </source>
</evidence>
<dbReference type="AlphaFoldDB" id="A0A4T0X1M6"/>
<dbReference type="STRING" id="52247.A0A4T0X1M6"/>
<dbReference type="InterPro" id="IPR038389">
    <property type="entry name" value="PSMG2_sf"/>
</dbReference>
<keyword evidence="2" id="KW-1185">Reference proteome</keyword>
<dbReference type="Proteomes" id="UP000307173">
    <property type="component" value="Unassembled WGS sequence"/>
</dbReference>
<protein>
    <submittedName>
        <fullName evidence="1">Uncharacterized protein</fullName>
    </submittedName>
</protein>
<gene>
    <name evidence="1" type="ORF">CANINC_002422</name>
</gene>
<reference evidence="1 2" key="1">
    <citation type="journal article" date="2019" name="Front. Genet.">
        <title>Whole-Genome Sequencing of the Opportunistic Yeast Pathogen Candida inconspicua Uncovers Its Hybrid Origin.</title>
        <authorList>
            <person name="Mixao V."/>
            <person name="Hansen A.P."/>
            <person name="Saus E."/>
            <person name="Boekhout T."/>
            <person name="Lass-Florl C."/>
            <person name="Gabaldon T."/>
        </authorList>
    </citation>
    <scope>NUCLEOTIDE SEQUENCE [LARGE SCALE GENOMIC DNA]</scope>
    <source>
        <strain evidence="1 2">CBS 180</strain>
    </source>
</reference>
<dbReference type="OrthoDB" id="10260712at2759"/>
<organism evidence="1 2">
    <name type="scientific">Pichia inconspicua</name>
    <dbReference type="NCBI Taxonomy" id="52247"/>
    <lineage>
        <taxon>Eukaryota</taxon>
        <taxon>Fungi</taxon>
        <taxon>Dikarya</taxon>
        <taxon>Ascomycota</taxon>
        <taxon>Saccharomycotina</taxon>
        <taxon>Pichiomycetes</taxon>
        <taxon>Pichiales</taxon>
        <taxon>Pichiaceae</taxon>
        <taxon>Pichia</taxon>
    </lineage>
</organism>
<dbReference type="Gene3D" id="3.40.50.10900">
    <property type="entry name" value="PAC-like subunit"/>
    <property type="match status" value="1"/>
</dbReference>
<name>A0A4T0X1M6_9ASCO</name>
<evidence type="ECO:0000313" key="1">
    <source>
        <dbReference type="EMBL" id="TID28549.1"/>
    </source>
</evidence>
<dbReference type="EMBL" id="SELW01000391">
    <property type="protein sequence ID" value="TID28549.1"/>
    <property type="molecule type" value="Genomic_DNA"/>
</dbReference>
<comment type="caution">
    <text evidence="1">The sequence shown here is derived from an EMBL/GenBank/DDBJ whole genome shotgun (WGS) entry which is preliminary data.</text>
</comment>
<proteinExistence type="predicted"/>